<feature type="compositionally biased region" description="Low complexity" evidence="5">
    <location>
        <begin position="481"/>
        <end position="490"/>
    </location>
</feature>
<feature type="compositionally biased region" description="Low complexity" evidence="5">
    <location>
        <begin position="633"/>
        <end position="646"/>
    </location>
</feature>
<dbReference type="SUPFAM" id="SSF82199">
    <property type="entry name" value="SET domain"/>
    <property type="match status" value="1"/>
</dbReference>
<dbReference type="GO" id="GO:0008270">
    <property type="term" value="F:zinc ion binding"/>
    <property type="evidence" value="ECO:0007669"/>
    <property type="project" value="UniProtKB-KW"/>
</dbReference>
<evidence type="ECO:0000259" key="6">
    <source>
        <dbReference type="SMART" id="SM00249"/>
    </source>
</evidence>
<feature type="compositionally biased region" description="Low complexity" evidence="5">
    <location>
        <begin position="797"/>
        <end position="806"/>
    </location>
</feature>
<name>A0AAE0PFL8_SORBR</name>
<dbReference type="InterPro" id="IPR001965">
    <property type="entry name" value="Znf_PHD"/>
</dbReference>
<feature type="region of interest" description="Disordered" evidence="5">
    <location>
        <begin position="743"/>
        <end position="936"/>
    </location>
</feature>
<dbReference type="CDD" id="cd15570">
    <property type="entry name" value="PHD_Bye1p_SIZ1_like"/>
    <property type="match status" value="1"/>
</dbReference>
<dbReference type="AlphaFoldDB" id="A0AAE0PFL8"/>
<keyword evidence="3" id="KW-0862">Zinc</keyword>
<dbReference type="Pfam" id="PF00856">
    <property type="entry name" value="SET"/>
    <property type="match status" value="1"/>
</dbReference>
<evidence type="ECO:0000259" key="7">
    <source>
        <dbReference type="SMART" id="SM00317"/>
    </source>
</evidence>
<feature type="compositionally biased region" description="Low complexity" evidence="5">
    <location>
        <begin position="925"/>
        <end position="936"/>
    </location>
</feature>
<evidence type="ECO:0000256" key="5">
    <source>
        <dbReference type="SAM" id="MobiDB-lite"/>
    </source>
</evidence>
<feature type="compositionally biased region" description="Basic and acidic residues" evidence="5">
    <location>
        <begin position="563"/>
        <end position="582"/>
    </location>
</feature>
<dbReference type="InterPro" id="IPR001214">
    <property type="entry name" value="SET_dom"/>
</dbReference>
<comment type="caution">
    <text evidence="8">The sequence shown here is derived from an EMBL/GenBank/DDBJ whole genome shotgun (WGS) entry which is preliminary data.</text>
</comment>
<dbReference type="Gene3D" id="2.170.270.10">
    <property type="entry name" value="SET domain"/>
    <property type="match status" value="1"/>
</dbReference>
<keyword evidence="9" id="KW-1185">Reference proteome</keyword>
<feature type="compositionally biased region" description="Low complexity" evidence="5">
    <location>
        <begin position="823"/>
        <end position="840"/>
    </location>
</feature>
<sequence length="951" mass="102999">MTDKLPSLVTPIAPPSRAPFSVAAAVPAQDGTRTQENAEEEPYTIRCICKYADDDGNTIYCDRCDTWQHIECYYPNLSEDALRDPDFAHFCVDCKPRPLDRERAKENQRRKHTAGATEGMADKKSKRPLAKSHKKKPKPSDQPLTAQTSKVEKHASTHDHHPPPAKKSKSSHKSSQSISSQAAKRSPQFGSTKSNHAHPPSPAATPPDLPADFEIHTYAPSFLSGSRERGVEIVHTNSFASLQVSNAISGWLRDHVKLQKETGWTYADIFQPLPPNIDELKRPVDIELSRKTLSQGTVASWKCLKAPAAIAHNVPLVELNGQIGIQSSYCADPDSRWQELTSPLPYVFFHPMLPLYIDTRKEGSPARYIRRSCKPNAMLETYLSEGFELHFWIVTDRHVAAKEEITLPWDFRFPNENKSRMLRVLGLSDEDTSAHATSSLDDGEYQALTSWLHNILSEYGGCACNLGPECAFARFHRNHLSKTQTTTNPPKTKKRKTKTQSSSTIGTNPATDSRAASEGHPEDAPENDRRSVSGSARSKPPSRDLTPTARQGSFDTLGILTEPTDRDKRKVSMIEETFRRIELQQQPTKKRKARSSDATTTSKKGSKSSTATQSTNATNGADERHCHFADGETATTSKATSPAASAKSHRVTKNKKASSRKGSVAVVSQPAPAPPARLPSRPKYVEATTQTTPDSEAIPPPPPVRPKRRVVSVTERIMQHHRFLEEQRRKERLLKQTAAPVLMEVDSPKEDKAAAPVSASVHDTTSERSLPAKTATSDVEMTDAPSVAASHSKVGQSSSVAPVPKSKPVDLKVPMPPVPPFPSSTSLASTSSTPLSAGTSVAQSPFSVTGLPSPFGPPSANGLTATPSPIKKKLSLSDYTKSRMNKAAAARPSASAPSLKPIPALDEPKSIASDDNGGAASGSPTTETVADTTGSTTTTITSALATASSSV</sequence>
<dbReference type="InterPro" id="IPR011011">
    <property type="entry name" value="Znf_FYVE_PHD"/>
</dbReference>
<dbReference type="GO" id="GO:0006325">
    <property type="term" value="P:chromatin organization"/>
    <property type="evidence" value="ECO:0007669"/>
    <property type="project" value="UniProtKB-KW"/>
</dbReference>
<dbReference type="SMART" id="SM00249">
    <property type="entry name" value="PHD"/>
    <property type="match status" value="1"/>
</dbReference>
<dbReference type="Proteomes" id="UP001281003">
    <property type="component" value="Unassembled WGS sequence"/>
</dbReference>
<feature type="compositionally biased region" description="Low complexity" evidence="5">
    <location>
        <begin position="173"/>
        <end position="184"/>
    </location>
</feature>
<protein>
    <recommendedName>
        <fullName evidence="10">SET domain-containing protein</fullName>
    </recommendedName>
</protein>
<feature type="compositionally biased region" description="Basic and acidic residues" evidence="5">
    <location>
        <begin position="515"/>
        <end position="531"/>
    </location>
</feature>
<organism evidence="8 9">
    <name type="scientific">Sordaria brevicollis</name>
    <dbReference type="NCBI Taxonomy" id="83679"/>
    <lineage>
        <taxon>Eukaryota</taxon>
        <taxon>Fungi</taxon>
        <taxon>Dikarya</taxon>
        <taxon>Ascomycota</taxon>
        <taxon>Pezizomycotina</taxon>
        <taxon>Sordariomycetes</taxon>
        <taxon>Sordariomycetidae</taxon>
        <taxon>Sordariales</taxon>
        <taxon>Sordariaceae</taxon>
        <taxon>Sordaria</taxon>
    </lineage>
</organism>
<evidence type="ECO:0000313" key="9">
    <source>
        <dbReference type="Proteomes" id="UP001281003"/>
    </source>
</evidence>
<feature type="compositionally biased region" description="Low complexity" evidence="5">
    <location>
        <begin position="596"/>
        <end position="619"/>
    </location>
</feature>
<feature type="compositionally biased region" description="Basic and acidic residues" evidence="5">
    <location>
        <begin position="150"/>
        <end position="162"/>
    </location>
</feature>
<feature type="compositionally biased region" description="Basic residues" evidence="5">
    <location>
        <begin position="124"/>
        <end position="137"/>
    </location>
</feature>
<dbReference type="InterPro" id="IPR044435">
    <property type="entry name" value="Set3/4_SET"/>
</dbReference>
<dbReference type="GO" id="GO:0034967">
    <property type="term" value="C:Set3 complex"/>
    <property type="evidence" value="ECO:0007669"/>
    <property type="project" value="TreeGrafter"/>
</dbReference>
<dbReference type="GO" id="GO:0070210">
    <property type="term" value="C:Rpd3L-Expanded complex"/>
    <property type="evidence" value="ECO:0007669"/>
    <property type="project" value="TreeGrafter"/>
</dbReference>
<feature type="domain" description="SET" evidence="7">
    <location>
        <begin position="284"/>
        <end position="416"/>
    </location>
</feature>
<dbReference type="CDD" id="cd19183">
    <property type="entry name" value="SET_SpSET3-like"/>
    <property type="match status" value="1"/>
</dbReference>
<dbReference type="InterPro" id="IPR013083">
    <property type="entry name" value="Znf_RING/FYVE/PHD"/>
</dbReference>
<proteinExistence type="predicted"/>
<dbReference type="PANTHER" id="PTHR46462:SF3">
    <property type="entry name" value="UPSET, ISOFORM A"/>
    <property type="match status" value="1"/>
</dbReference>
<feature type="compositionally biased region" description="Basic residues" evidence="5">
    <location>
        <begin position="647"/>
        <end position="659"/>
    </location>
</feature>
<keyword evidence="2" id="KW-0863">Zinc-finger</keyword>
<feature type="domain" description="Zinc finger PHD-type" evidence="6">
    <location>
        <begin position="46"/>
        <end position="95"/>
    </location>
</feature>
<feature type="compositionally biased region" description="Low complexity" evidence="5">
    <location>
        <begin position="887"/>
        <end position="898"/>
    </location>
</feature>
<evidence type="ECO:0000313" key="8">
    <source>
        <dbReference type="EMBL" id="KAK3398625.1"/>
    </source>
</evidence>
<evidence type="ECO:0000256" key="3">
    <source>
        <dbReference type="ARBA" id="ARBA00022833"/>
    </source>
</evidence>
<keyword evidence="4" id="KW-0156">Chromatin regulator</keyword>
<feature type="compositionally biased region" description="Basic and acidic residues" evidence="5">
    <location>
        <begin position="621"/>
        <end position="630"/>
    </location>
</feature>
<feature type="region of interest" description="Disordered" evidence="5">
    <location>
        <begin position="101"/>
        <end position="212"/>
    </location>
</feature>
<evidence type="ECO:0008006" key="10">
    <source>
        <dbReference type="Google" id="ProtNLM"/>
    </source>
</evidence>
<evidence type="ECO:0000256" key="1">
    <source>
        <dbReference type="ARBA" id="ARBA00022723"/>
    </source>
</evidence>
<feature type="compositionally biased region" description="Pro residues" evidence="5">
    <location>
        <begin position="199"/>
        <end position="209"/>
    </location>
</feature>
<dbReference type="InterPro" id="IPR046341">
    <property type="entry name" value="SET_dom_sf"/>
</dbReference>
<dbReference type="SUPFAM" id="SSF57903">
    <property type="entry name" value="FYVE/PHD zinc finger"/>
    <property type="match status" value="1"/>
</dbReference>
<evidence type="ECO:0000256" key="4">
    <source>
        <dbReference type="ARBA" id="ARBA00022853"/>
    </source>
</evidence>
<dbReference type="GO" id="GO:0006355">
    <property type="term" value="P:regulation of DNA-templated transcription"/>
    <property type="evidence" value="ECO:0007669"/>
    <property type="project" value="TreeGrafter"/>
</dbReference>
<evidence type="ECO:0000256" key="2">
    <source>
        <dbReference type="ARBA" id="ARBA00022771"/>
    </source>
</evidence>
<dbReference type="InterPro" id="IPR019787">
    <property type="entry name" value="Znf_PHD-finger"/>
</dbReference>
<gene>
    <name evidence="8" type="ORF">B0T20DRAFT_213784</name>
</gene>
<dbReference type="PANTHER" id="PTHR46462">
    <property type="entry name" value="UPSET, ISOFORM A"/>
    <property type="match status" value="1"/>
</dbReference>
<dbReference type="EMBL" id="JAUTDP010000006">
    <property type="protein sequence ID" value="KAK3398625.1"/>
    <property type="molecule type" value="Genomic_DNA"/>
</dbReference>
<keyword evidence="1" id="KW-0479">Metal-binding</keyword>
<reference evidence="8" key="2">
    <citation type="submission" date="2023-07" db="EMBL/GenBank/DDBJ databases">
        <authorList>
            <consortium name="Lawrence Berkeley National Laboratory"/>
            <person name="Haridas S."/>
            <person name="Hensen N."/>
            <person name="Bonometti L."/>
            <person name="Westerberg I."/>
            <person name="Brannstrom I.O."/>
            <person name="Guillou S."/>
            <person name="Cros-Aarteil S."/>
            <person name="Calhoun S."/>
            <person name="Kuo A."/>
            <person name="Mondo S."/>
            <person name="Pangilinan J."/>
            <person name="Riley R."/>
            <person name="LaButti K."/>
            <person name="Andreopoulos B."/>
            <person name="Lipzen A."/>
            <person name="Chen C."/>
            <person name="Yanf M."/>
            <person name="Daum C."/>
            <person name="Ng V."/>
            <person name="Clum A."/>
            <person name="Steindorff A."/>
            <person name="Ohm R."/>
            <person name="Martin F."/>
            <person name="Silar P."/>
            <person name="Natvig D."/>
            <person name="Lalanne C."/>
            <person name="Gautier V."/>
            <person name="Ament-velasquez S.L."/>
            <person name="Kruys A."/>
            <person name="Hutchinson M.I."/>
            <person name="Powell A.J."/>
            <person name="Barry K."/>
            <person name="Miller A.N."/>
            <person name="Grigoriev I.V."/>
            <person name="Debuchy R."/>
            <person name="Gladieux P."/>
            <person name="Thoren M.H."/>
            <person name="Johannesson H."/>
        </authorList>
    </citation>
    <scope>NUCLEOTIDE SEQUENCE</scope>
    <source>
        <strain evidence="8">FGSC 1904</strain>
    </source>
</reference>
<dbReference type="Gene3D" id="3.30.40.10">
    <property type="entry name" value="Zinc/RING finger domain, C3HC4 (zinc finger)"/>
    <property type="match status" value="1"/>
</dbReference>
<dbReference type="SMART" id="SM00317">
    <property type="entry name" value="SET"/>
    <property type="match status" value="1"/>
</dbReference>
<dbReference type="Pfam" id="PF00628">
    <property type="entry name" value="PHD"/>
    <property type="match status" value="1"/>
</dbReference>
<reference evidence="8" key="1">
    <citation type="journal article" date="2023" name="Mol. Phylogenet. Evol.">
        <title>Genome-scale phylogeny and comparative genomics of the fungal order Sordariales.</title>
        <authorList>
            <person name="Hensen N."/>
            <person name="Bonometti L."/>
            <person name="Westerberg I."/>
            <person name="Brannstrom I.O."/>
            <person name="Guillou S."/>
            <person name="Cros-Aarteil S."/>
            <person name="Calhoun S."/>
            <person name="Haridas S."/>
            <person name="Kuo A."/>
            <person name="Mondo S."/>
            <person name="Pangilinan J."/>
            <person name="Riley R."/>
            <person name="LaButti K."/>
            <person name="Andreopoulos B."/>
            <person name="Lipzen A."/>
            <person name="Chen C."/>
            <person name="Yan M."/>
            <person name="Daum C."/>
            <person name="Ng V."/>
            <person name="Clum A."/>
            <person name="Steindorff A."/>
            <person name="Ohm R.A."/>
            <person name="Martin F."/>
            <person name="Silar P."/>
            <person name="Natvig D.O."/>
            <person name="Lalanne C."/>
            <person name="Gautier V."/>
            <person name="Ament-Velasquez S.L."/>
            <person name="Kruys A."/>
            <person name="Hutchinson M.I."/>
            <person name="Powell A.J."/>
            <person name="Barry K."/>
            <person name="Miller A.N."/>
            <person name="Grigoriev I.V."/>
            <person name="Debuchy R."/>
            <person name="Gladieux P."/>
            <person name="Hiltunen Thoren M."/>
            <person name="Johannesson H."/>
        </authorList>
    </citation>
    <scope>NUCLEOTIDE SEQUENCE</scope>
    <source>
        <strain evidence="8">FGSC 1904</strain>
    </source>
</reference>
<accession>A0AAE0PFL8</accession>
<feature type="compositionally biased region" description="Basic residues" evidence="5">
    <location>
        <begin position="163"/>
        <end position="172"/>
    </location>
</feature>
<feature type="region of interest" description="Disordered" evidence="5">
    <location>
        <begin position="481"/>
        <end position="709"/>
    </location>
</feature>